<dbReference type="GO" id="GO:0008726">
    <property type="term" value="F:alkanesulfonate monooxygenase activity"/>
    <property type="evidence" value="ECO:0007669"/>
    <property type="project" value="TreeGrafter"/>
</dbReference>
<dbReference type="InterPro" id="IPR036661">
    <property type="entry name" value="Luciferase-like_sf"/>
</dbReference>
<protein>
    <submittedName>
        <fullName evidence="6">Reducatse</fullName>
    </submittedName>
</protein>
<keyword evidence="4" id="KW-0503">Monooxygenase</keyword>
<evidence type="ECO:0000313" key="7">
    <source>
        <dbReference type="Proteomes" id="UP000297318"/>
    </source>
</evidence>
<dbReference type="SUPFAM" id="SSF51679">
    <property type="entry name" value="Bacterial luciferase-like"/>
    <property type="match status" value="1"/>
</dbReference>
<feature type="domain" description="Luciferase-like" evidence="5">
    <location>
        <begin position="12"/>
        <end position="214"/>
    </location>
</feature>
<evidence type="ECO:0000256" key="1">
    <source>
        <dbReference type="ARBA" id="ARBA00022630"/>
    </source>
</evidence>
<dbReference type="EMBL" id="RHPJ01000002">
    <property type="protein sequence ID" value="TGO05524.1"/>
    <property type="molecule type" value="Genomic_DNA"/>
</dbReference>
<evidence type="ECO:0000313" key="6">
    <source>
        <dbReference type="EMBL" id="TGO05524.1"/>
    </source>
</evidence>
<gene>
    <name evidence="6" type="ORF">SERN_1528</name>
</gene>
<evidence type="ECO:0000256" key="3">
    <source>
        <dbReference type="ARBA" id="ARBA00023002"/>
    </source>
</evidence>
<dbReference type="OrthoDB" id="7374740at2"/>
<reference evidence="6 7" key="1">
    <citation type="submission" date="2018-11" db="EMBL/GenBank/DDBJ databases">
        <title>Complete genome sequencing of the Actinobacteria Serinibacter sp. K3-2.</title>
        <authorList>
            <person name="Rakitin A.L."/>
            <person name="Beletsky A.V."/>
            <person name="Mardanov A.V."/>
            <person name="Ravin N.V."/>
            <person name="Gromova A.S."/>
            <person name="Filippova S.N."/>
            <person name="Gal'Chenko V.F."/>
        </authorList>
    </citation>
    <scope>NUCLEOTIDE SEQUENCE [LARGE SCALE GENOMIC DNA]</scope>
    <source>
        <strain evidence="6 7">K3-2</strain>
    </source>
</reference>
<dbReference type="PANTHER" id="PTHR42847:SF4">
    <property type="entry name" value="ALKANESULFONATE MONOOXYGENASE-RELATED"/>
    <property type="match status" value="1"/>
</dbReference>
<keyword evidence="3" id="KW-0560">Oxidoreductase</keyword>
<dbReference type="GO" id="GO:0046306">
    <property type="term" value="P:alkanesulfonate catabolic process"/>
    <property type="evidence" value="ECO:0007669"/>
    <property type="project" value="TreeGrafter"/>
</dbReference>
<sequence length="298" mass="31928">MRLSTVILPVHARAEAVAQWRRAEELGFHAAYTYDHLSWRTFRDGPWYDALLTLAQAASVTERLRLGTLVTTPNFRHPVTLAKDLMTLDDISGGRITIGLGAGTDGFDAAAVGIPPLSPRERADRFGELVSQLDQLLTTSDVTVAGEYFSAVEARTIPGCVQRPRIPFAVAATGPRGLRLAARFGQAWVTTGDPATFEEGTAQQSRDAIAAQVGRLEAACEAENRDPASIERILLTGFLPERALESADAFEEFALAHAALGITEVVVPAPIPETQFALADDVFEGIAALAPALADARP</sequence>
<keyword evidence="7" id="KW-1185">Reference proteome</keyword>
<keyword evidence="1" id="KW-0285">Flavoprotein</keyword>
<evidence type="ECO:0000256" key="2">
    <source>
        <dbReference type="ARBA" id="ARBA00022643"/>
    </source>
</evidence>
<evidence type="ECO:0000256" key="4">
    <source>
        <dbReference type="ARBA" id="ARBA00023033"/>
    </source>
</evidence>
<dbReference type="Proteomes" id="UP000297318">
    <property type="component" value="Unassembled WGS sequence"/>
</dbReference>
<name>A0A4Z1E0T8_9MICO</name>
<dbReference type="InterPro" id="IPR050172">
    <property type="entry name" value="SsuD_RutA_monooxygenase"/>
</dbReference>
<organism evidence="6 7">
    <name type="scientific">Serinibacter arcticus</name>
    <dbReference type="NCBI Taxonomy" id="1655435"/>
    <lineage>
        <taxon>Bacteria</taxon>
        <taxon>Bacillati</taxon>
        <taxon>Actinomycetota</taxon>
        <taxon>Actinomycetes</taxon>
        <taxon>Micrococcales</taxon>
        <taxon>Beutenbergiaceae</taxon>
        <taxon>Serinibacter</taxon>
    </lineage>
</organism>
<proteinExistence type="predicted"/>
<keyword evidence="2" id="KW-0288">FMN</keyword>
<dbReference type="RefSeq" id="WP_135849516.1">
    <property type="nucleotide sequence ID" value="NZ_RHPJ01000002.1"/>
</dbReference>
<accession>A0A4Z1E0T8</accession>
<dbReference type="InterPro" id="IPR011251">
    <property type="entry name" value="Luciferase-like_dom"/>
</dbReference>
<dbReference type="Gene3D" id="3.20.20.30">
    <property type="entry name" value="Luciferase-like domain"/>
    <property type="match status" value="1"/>
</dbReference>
<comment type="caution">
    <text evidence="6">The sequence shown here is derived from an EMBL/GenBank/DDBJ whole genome shotgun (WGS) entry which is preliminary data.</text>
</comment>
<dbReference type="AlphaFoldDB" id="A0A4Z1E0T8"/>
<evidence type="ECO:0000259" key="5">
    <source>
        <dbReference type="Pfam" id="PF00296"/>
    </source>
</evidence>
<dbReference type="PANTHER" id="PTHR42847">
    <property type="entry name" value="ALKANESULFONATE MONOOXYGENASE"/>
    <property type="match status" value="1"/>
</dbReference>
<dbReference type="Pfam" id="PF00296">
    <property type="entry name" value="Bac_luciferase"/>
    <property type="match status" value="1"/>
</dbReference>